<evidence type="ECO:0000313" key="11">
    <source>
        <dbReference type="Proteomes" id="UP000247409"/>
    </source>
</evidence>
<reference evidence="10 11" key="1">
    <citation type="journal article" date="2018" name="Mol. Biol. Evol.">
        <title>Analysis of the draft genome of the red seaweed Gracilariopsis chorda provides insights into genome size evolution in Rhodophyta.</title>
        <authorList>
            <person name="Lee J."/>
            <person name="Yang E.C."/>
            <person name="Graf L."/>
            <person name="Yang J.H."/>
            <person name="Qiu H."/>
            <person name="Zel Zion U."/>
            <person name="Chan C.X."/>
            <person name="Stephens T.G."/>
            <person name="Weber A.P.M."/>
            <person name="Boo G.H."/>
            <person name="Boo S.M."/>
            <person name="Kim K.M."/>
            <person name="Shin Y."/>
            <person name="Jung M."/>
            <person name="Lee S.J."/>
            <person name="Yim H.S."/>
            <person name="Lee J.H."/>
            <person name="Bhattacharya D."/>
            <person name="Yoon H.S."/>
        </authorList>
    </citation>
    <scope>NUCLEOTIDE SEQUENCE [LARGE SCALE GENOMIC DNA]</scope>
    <source>
        <strain evidence="10 11">SKKU-2015</strain>
        <tissue evidence="10">Whole body</tissue>
    </source>
</reference>
<feature type="compositionally biased region" description="Polar residues" evidence="9">
    <location>
        <begin position="194"/>
        <end position="210"/>
    </location>
</feature>
<feature type="region of interest" description="Disordered" evidence="9">
    <location>
        <begin position="172"/>
        <end position="210"/>
    </location>
</feature>
<comment type="subcellular location">
    <subcellularLocation>
        <location evidence="1">Mitochondrion</location>
    </subcellularLocation>
</comment>
<protein>
    <submittedName>
        <fullName evidence="10">Mitochondrial intermembrane space import and assembly protein 40</fullName>
    </submittedName>
</protein>
<keyword evidence="11" id="KW-1185">Reference proteome</keyword>
<proteinExistence type="predicted"/>
<evidence type="ECO:0000256" key="2">
    <source>
        <dbReference type="ARBA" id="ARBA00022448"/>
    </source>
</evidence>
<keyword evidence="8" id="KW-0676">Redox-active center</keyword>
<dbReference type="GO" id="GO:0045041">
    <property type="term" value="P:protein import into mitochondrial intermembrane space"/>
    <property type="evidence" value="ECO:0007669"/>
    <property type="project" value="InterPro"/>
</dbReference>
<evidence type="ECO:0000256" key="8">
    <source>
        <dbReference type="ARBA" id="ARBA00023284"/>
    </source>
</evidence>
<dbReference type="Proteomes" id="UP000247409">
    <property type="component" value="Unassembled WGS sequence"/>
</dbReference>
<evidence type="ECO:0000256" key="6">
    <source>
        <dbReference type="ARBA" id="ARBA00023128"/>
    </source>
</evidence>
<accession>A0A2V3IJF6</accession>
<dbReference type="PANTHER" id="PTHR21622">
    <property type="entry name" value="COILED-COIL-HELIX-COILED-COIL-HELIX DOMAIN CONTAINING 4"/>
    <property type="match status" value="1"/>
</dbReference>
<name>A0A2V3IJF6_9FLOR</name>
<evidence type="ECO:0000313" key="10">
    <source>
        <dbReference type="EMBL" id="PXF41260.1"/>
    </source>
</evidence>
<feature type="compositionally biased region" description="Acidic residues" evidence="9">
    <location>
        <begin position="177"/>
        <end position="186"/>
    </location>
</feature>
<keyword evidence="2" id="KW-0813">Transport</keyword>
<dbReference type="PROSITE" id="PS51808">
    <property type="entry name" value="CHCH"/>
    <property type="match status" value="1"/>
</dbReference>
<comment type="caution">
    <text evidence="10">The sequence shown here is derived from an EMBL/GenBank/DDBJ whole genome shotgun (WGS) entry which is preliminary data.</text>
</comment>
<keyword evidence="5" id="KW-0811">Translocation</keyword>
<organism evidence="10 11">
    <name type="scientific">Gracilariopsis chorda</name>
    <dbReference type="NCBI Taxonomy" id="448386"/>
    <lineage>
        <taxon>Eukaryota</taxon>
        <taxon>Rhodophyta</taxon>
        <taxon>Florideophyceae</taxon>
        <taxon>Rhodymeniophycidae</taxon>
        <taxon>Gracilariales</taxon>
        <taxon>Gracilariaceae</taxon>
        <taxon>Gracilariopsis</taxon>
    </lineage>
</organism>
<evidence type="ECO:0000256" key="1">
    <source>
        <dbReference type="ARBA" id="ARBA00004173"/>
    </source>
</evidence>
<dbReference type="InterPro" id="IPR039289">
    <property type="entry name" value="CHCHD4"/>
</dbReference>
<evidence type="ECO:0000256" key="5">
    <source>
        <dbReference type="ARBA" id="ARBA00023010"/>
    </source>
</evidence>
<keyword evidence="6" id="KW-0496">Mitochondrion</keyword>
<evidence type="ECO:0000256" key="4">
    <source>
        <dbReference type="ARBA" id="ARBA00023002"/>
    </source>
</evidence>
<sequence length="210" mass="22458">MQPQRSSDSASDSEPEVFAASASESAITSGKAESSPPDLPTLSEDLQYVVREEEKQQGLPSANSDSPASTEPGSAAPASTEPAALPDQDVTKSDKDDETAQQLDSDSAEERQLSKEELIEEALNCPCIASMKEGSCGDSFIDAYKCFLQSETEPKGMDCMEQFQTMQSCLAEHPEEYNLDDDDDDANPFAAATGNDQTTEPQPSQETPSA</sequence>
<dbReference type="EMBL" id="NBIV01000225">
    <property type="protein sequence ID" value="PXF41260.1"/>
    <property type="molecule type" value="Genomic_DNA"/>
</dbReference>
<dbReference type="PANTHER" id="PTHR21622:SF0">
    <property type="entry name" value="COILED-COIL-HELIX-COILED-COIL-HELIX DOMAIN CONTAINING 4"/>
    <property type="match status" value="1"/>
</dbReference>
<feature type="compositionally biased region" description="Polar residues" evidence="9">
    <location>
        <begin position="22"/>
        <end position="32"/>
    </location>
</feature>
<dbReference type="GO" id="GO:0005758">
    <property type="term" value="C:mitochondrial intermembrane space"/>
    <property type="evidence" value="ECO:0007669"/>
    <property type="project" value="TreeGrafter"/>
</dbReference>
<gene>
    <name evidence="10" type="ORF">BWQ96_09020</name>
</gene>
<keyword evidence="7" id="KW-1015">Disulfide bond</keyword>
<dbReference type="OrthoDB" id="7481291at2759"/>
<keyword evidence="4" id="KW-0560">Oxidoreductase</keyword>
<feature type="compositionally biased region" description="Polar residues" evidence="9">
    <location>
        <begin position="58"/>
        <end position="72"/>
    </location>
</feature>
<dbReference type="Gene3D" id="1.10.287.2900">
    <property type="match status" value="1"/>
</dbReference>
<dbReference type="GO" id="GO:0015035">
    <property type="term" value="F:protein-disulfide reductase activity"/>
    <property type="evidence" value="ECO:0007669"/>
    <property type="project" value="InterPro"/>
</dbReference>
<evidence type="ECO:0000256" key="3">
    <source>
        <dbReference type="ARBA" id="ARBA00022927"/>
    </source>
</evidence>
<feature type="region of interest" description="Disordered" evidence="9">
    <location>
        <begin position="1"/>
        <end position="115"/>
    </location>
</feature>
<dbReference type="AlphaFoldDB" id="A0A2V3IJF6"/>
<dbReference type="STRING" id="448386.A0A2V3IJF6"/>
<evidence type="ECO:0000256" key="9">
    <source>
        <dbReference type="SAM" id="MobiDB-lite"/>
    </source>
</evidence>
<evidence type="ECO:0000256" key="7">
    <source>
        <dbReference type="ARBA" id="ARBA00023157"/>
    </source>
</evidence>
<keyword evidence="3" id="KW-0653">Protein transport</keyword>
<feature type="compositionally biased region" description="Polar residues" evidence="9">
    <location>
        <begin position="1"/>
        <end position="12"/>
    </location>
</feature>